<evidence type="ECO:0000313" key="2">
    <source>
        <dbReference type="EMBL" id="QKC74180.1"/>
    </source>
</evidence>
<dbReference type="EMBL" id="CP033361">
    <property type="protein sequence ID" value="QKC74180.1"/>
    <property type="molecule type" value="Genomic_DNA"/>
</dbReference>
<dbReference type="AlphaFoldDB" id="A0A6M7UD40"/>
<proteinExistence type="predicted"/>
<sequence>MWPCAVAPLRAALQVIGMVALRECVMKIFASWSGQQSRQVAEAIREWLPNVLQSSKVFMSKEDIAVGDRGLNAIAESLKECEFGVIVLTATNLTAPWILFEAGALSNRFPTARVAPILCGLRDLATAAGPLGQFQHVRFDREGIEKLVHSVNSASENRLEDKRVQEAFDMWWPRLEAKYLQIPPDQGSTAEATEADHRADVEAALSLIINEMQGQRAMLDRATETIARIAGGVIPYQWIQHPLNQFGLMPTEPLTKGRIDFNNPPELNPAAPDT</sequence>
<reference evidence="2 3" key="1">
    <citation type="submission" date="2018-10" db="EMBL/GenBank/DDBJ databases">
        <authorList>
            <person name="Perry B.J."/>
            <person name="Sullivan J.T."/>
            <person name="Murphy R.J.T."/>
            <person name="Ramsay J.P."/>
            <person name="Ronson C.W."/>
        </authorList>
    </citation>
    <scope>NUCLEOTIDE SEQUENCE [LARGE SCALE GENOMIC DNA]</scope>
    <source>
        <strain evidence="2 3">NZP2014</strain>
    </source>
</reference>
<dbReference type="SUPFAM" id="SSF52200">
    <property type="entry name" value="Toll/Interleukin receptor TIR domain"/>
    <property type="match status" value="1"/>
</dbReference>
<name>A0A6M7UD40_9HYPH</name>
<dbReference type="Pfam" id="PF13676">
    <property type="entry name" value="TIR_2"/>
    <property type="match status" value="1"/>
</dbReference>
<keyword evidence="3" id="KW-1185">Reference proteome</keyword>
<evidence type="ECO:0000313" key="3">
    <source>
        <dbReference type="Proteomes" id="UP000503339"/>
    </source>
</evidence>
<protein>
    <submittedName>
        <fullName evidence="2">TIR domain-containing protein</fullName>
    </submittedName>
</protein>
<dbReference type="Gene3D" id="3.40.50.10140">
    <property type="entry name" value="Toll/interleukin-1 receptor homology (TIR) domain"/>
    <property type="match status" value="1"/>
</dbReference>
<dbReference type="GO" id="GO:0007165">
    <property type="term" value="P:signal transduction"/>
    <property type="evidence" value="ECO:0007669"/>
    <property type="project" value="InterPro"/>
</dbReference>
<dbReference type="InterPro" id="IPR035897">
    <property type="entry name" value="Toll_tir_struct_dom_sf"/>
</dbReference>
<accession>A0A6M7UD40</accession>
<dbReference type="Proteomes" id="UP000503339">
    <property type="component" value="Chromosome"/>
</dbReference>
<organism evidence="2 3">
    <name type="scientific">Mesorhizobium erdmanii</name>
    <dbReference type="NCBI Taxonomy" id="1777866"/>
    <lineage>
        <taxon>Bacteria</taxon>
        <taxon>Pseudomonadati</taxon>
        <taxon>Pseudomonadota</taxon>
        <taxon>Alphaproteobacteria</taxon>
        <taxon>Hyphomicrobiales</taxon>
        <taxon>Phyllobacteriaceae</taxon>
        <taxon>Mesorhizobium</taxon>
    </lineage>
</organism>
<dbReference type="KEGG" id="merd:EB233_00465"/>
<dbReference type="InterPro" id="IPR000157">
    <property type="entry name" value="TIR_dom"/>
</dbReference>
<feature type="domain" description="TIR" evidence="1">
    <location>
        <begin position="24"/>
        <end position="155"/>
    </location>
</feature>
<evidence type="ECO:0000259" key="1">
    <source>
        <dbReference type="PROSITE" id="PS50104"/>
    </source>
</evidence>
<dbReference type="PROSITE" id="PS50104">
    <property type="entry name" value="TIR"/>
    <property type="match status" value="1"/>
</dbReference>
<gene>
    <name evidence="2" type="ORF">EB233_00465</name>
</gene>